<dbReference type="EMBL" id="BGZK01000557">
    <property type="protein sequence ID" value="GBP50061.1"/>
    <property type="molecule type" value="Genomic_DNA"/>
</dbReference>
<evidence type="ECO:0000313" key="1">
    <source>
        <dbReference type="EMBL" id="GBP50061.1"/>
    </source>
</evidence>
<accession>A0A4C1WFY3</accession>
<keyword evidence="2" id="KW-1185">Reference proteome</keyword>
<dbReference type="Proteomes" id="UP000299102">
    <property type="component" value="Unassembled WGS sequence"/>
</dbReference>
<name>A0A4C1WFY3_EUMVA</name>
<sequence length="182" mass="20503">METRTDVMMRECSVRLERCEFMGNDMKTEIGLVEPHEVRLQNPTATTPAILSYACNQTENDNEPSMVVVKIEYDNEVCFSAGDRELKLEQLRQDCLSHTPMDSVQECDIIIKKEDEMCKVIKQELCIDATVLLRTGVPAEVENYGVPVGDAGVQTQVYALNGADRIWVHPFQMLVLNGGSFQ</sequence>
<reference evidence="1 2" key="1">
    <citation type="journal article" date="2019" name="Commun. Biol.">
        <title>The bagworm genome reveals a unique fibroin gene that provides high tensile strength.</title>
        <authorList>
            <person name="Kono N."/>
            <person name="Nakamura H."/>
            <person name="Ohtoshi R."/>
            <person name="Tomita M."/>
            <person name="Numata K."/>
            <person name="Arakawa K."/>
        </authorList>
    </citation>
    <scope>NUCLEOTIDE SEQUENCE [LARGE SCALE GENOMIC DNA]</scope>
</reference>
<organism evidence="1 2">
    <name type="scientific">Eumeta variegata</name>
    <name type="common">Bagworm moth</name>
    <name type="synonym">Eumeta japonica</name>
    <dbReference type="NCBI Taxonomy" id="151549"/>
    <lineage>
        <taxon>Eukaryota</taxon>
        <taxon>Metazoa</taxon>
        <taxon>Ecdysozoa</taxon>
        <taxon>Arthropoda</taxon>
        <taxon>Hexapoda</taxon>
        <taxon>Insecta</taxon>
        <taxon>Pterygota</taxon>
        <taxon>Neoptera</taxon>
        <taxon>Endopterygota</taxon>
        <taxon>Lepidoptera</taxon>
        <taxon>Glossata</taxon>
        <taxon>Ditrysia</taxon>
        <taxon>Tineoidea</taxon>
        <taxon>Psychidae</taxon>
        <taxon>Oiketicinae</taxon>
        <taxon>Eumeta</taxon>
    </lineage>
</organism>
<comment type="caution">
    <text evidence="1">The sequence shown here is derived from an EMBL/GenBank/DDBJ whole genome shotgun (WGS) entry which is preliminary data.</text>
</comment>
<dbReference type="AlphaFoldDB" id="A0A4C1WFY3"/>
<gene>
    <name evidence="1" type="ORF">EVAR_39639_1</name>
</gene>
<evidence type="ECO:0000313" key="2">
    <source>
        <dbReference type="Proteomes" id="UP000299102"/>
    </source>
</evidence>
<protein>
    <submittedName>
        <fullName evidence="1">Uncharacterized protein</fullName>
    </submittedName>
</protein>
<proteinExistence type="predicted"/>